<dbReference type="EMBL" id="JBJGEB010000007">
    <property type="protein sequence ID" value="MFK7642392.1"/>
    <property type="molecule type" value="Genomic_DNA"/>
</dbReference>
<comment type="caution">
    <text evidence="2">The sequence shown here is derived from an EMBL/GenBank/DDBJ whole genome shotgun (WGS) entry which is preliminary data.</text>
</comment>
<dbReference type="RefSeq" id="WP_405386315.1">
    <property type="nucleotide sequence ID" value="NZ_JBJGEB010000007.1"/>
</dbReference>
<evidence type="ECO:0000313" key="3">
    <source>
        <dbReference type="Proteomes" id="UP001621964"/>
    </source>
</evidence>
<sequence>MALGKIKLVQPIEPPSPQPSPAGRERGQAASLCINFCLTTVIPV</sequence>
<keyword evidence="3" id="KW-1185">Reference proteome</keyword>
<gene>
    <name evidence="2" type="ORF">ACI43T_07770</name>
</gene>
<feature type="region of interest" description="Disordered" evidence="1">
    <location>
        <begin position="1"/>
        <end position="26"/>
    </location>
</feature>
<protein>
    <submittedName>
        <fullName evidence="2">Uncharacterized protein</fullName>
    </submittedName>
</protein>
<accession>A0ABW8Q6G3</accession>
<evidence type="ECO:0000256" key="1">
    <source>
        <dbReference type="SAM" id="MobiDB-lite"/>
    </source>
</evidence>
<reference evidence="2 3" key="1">
    <citation type="submission" date="2024-11" db="EMBL/GenBank/DDBJ databases">
        <authorList>
            <person name="Mikucki A.G."/>
            <person name="Kahler C.M."/>
        </authorList>
    </citation>
    <scope>NUCLEOTIDE SEQUENCE [LARGE SCALE GENOMIC DNA]</scope>
    <source>
        <strain evidence="2 3">EXNM717</strain>
    </source>
</reference>
<dbReference type="Proteomes" id="UP001621964">
    <property type="component" value="Unassembled WGS sequence"/>
</dbReference>
<organism evidence="2 3">
    <name type="scientific">Neisseria oralis</name>
    <dbReference type="NCBI Taxonomy" id="1107316"/>
    <lineage>
        <taxon>Bacteria</taxon>
        <taxon>Pseudomonadati</taxon>
        <taxon>Pseudomonadota</taxon>
        <taxon>Betaproteobacteria</taxon>
        <taxon>Neisseriales</taxon>
        <taxon>Neisseriaceae</taxon>
        <taxon>Neisseria</taxon>
    </lineage>
</organism>
<evidence type="ECO:0000313" key="2">
    <source>
        <dbReference type="EMBL" id="MFK7642392.1"/>
    </source>
</evidence>
<name>A0ABW8Q6G3_9NEIS</name>
<proteinExistence type="predicted"/>